<protein>
    <recommendedName>
        <fullName evidence="1">Malonyl-CoA:ACP transacylase (MAT) domain-containing protein</fullName>
    </recommendedName>
</protein>
<keyword evidence="3" id="KW-1185">Reference proteome</keyword>
<dbReference type="AlphaFoldDB" id="A0AAD9IUQ2"/>
<dbReference type="Proteomes" id="UP001208570">
    <property type="component" value="Unassembled WGS sequence"/>
</dbReference>
<dbReference type="InterPro" id="IPR052760">
    <property type="entry name" value="Mitochondrial_malonyltrans"/>
</dbReference>
<dbReference type="SMART" id="SM00827">
    <property type="entry name" value="PKS_AT"/>
    <property type="match status" value="1"/>
</dbReference>
<dbReference type="PANTHER" id="PTHR47170">
    <property type="entry name" value="MALONYL-COA ACP TRANSACYLASE, ACP-BINDING"/>
    <property type="match status" value="1"/>
</dbReference>
<proteinExistence type="predicted"/>
<dbReference type="Gene3D" id="3.40.366.10">
    <property type="entry name" value="Malonyl-Coenzyme A Acyl Carrier Protein, domain 2"/>
    <property type="match status" value="2"/>
</dbReference>
<organism evidence="2 3">
    <name type="scientific">Paralvinella palmiformis</name>
    <dbReference type="NCBI Taxonomy" id="53620"/>
    <lineage>
        <taxon>Eukaryota</taxon>
        <taxon>Metazoa</taxon>
        <taxon>Spiralia</taxon>
        <taxon>Lophotrochozoa</taxon>
        <taxon>Annelida</taxon>
        <taxon>Polychaeta</taxon>
        <taxon>Sedentaria</taxon>
        <taxon>Canalipalpata</taxon>
        <taxon>Terebellida</taxon>
        <taxon>Terebelliformia</taxon>
        <taxon>Alvinellidae</taxon>
        <taxon>Paralvinella</taxon>
    </lineage>
</organism>
<dbReference type="InterPro" id="IPR001227">
    <property type="entry name" value="Ac_transferase_dom_sf"/>
</dbReference>
<dbReference type="InterPro" id="IPR014043">
    <property type="entry name" value="Acyl_transferase_dom"/>
</dbReference>
<dbReference type="InterPro" id="IPR016035">
    <property type="entry name" value="Acyl_Trfase/lysoPLipase"/>
</dbReference>
<dbReference type="GO" id="GO:0016740">
    <property type="term" value="F:transferase activity"/>
    <property type="evidence" value="ECO:0007669"/>
    <property type="project" value="InterPro"/>
</dbReference>
<sequence length="522" mass="59334">MEVDKAVAVTAMPIPTSPVKTQHISKCSCKILCQSVLKLQQEKITAVKRESIKRLNQKIKRKELQFSKVKSQFNSSVLAKDLEAAKIKISSLEKKHLRLKRYHKMKQMACECFLGQDIKSALKECEGGSQGQVWGSDCCASKIVVQMNKFHFKDGKGDPRGFKIFLDDNKLPCGLIPQYRGDRLHVLFHICGVFIEHHALFTEYLEQGPTCDKLPDEATLPKSDPAEFPSDLAEGQAANIAQKQSQKKHAFRPKINPEDAIILLFPGQGNQFVGMGQQLLDMPGVKELYSKANDILRFDLLELCLNGPSEKLNQTVHCQPAVFVTSIAAVDKLKYTCSWVCNKTPYHSSWLQPWRICGSGLLWCYKAMKMVIQVRAKETPSGMMMVCLTHRTKLKYACFTAREKHGKEFAIPVSGAFHTYLMRPAQQYLKEAIKHINIETPIIPVHSNVNSYKYKHPKAIERFLVDQVSKPIKWEQTMHILYSRPESEDFPFTYEVGTGKQLEQILQRTNKKAFAQYEAVPV</sequence>
<evidence type="ECO:0000313" key="3">
    <source>
        <dbReference type="Proteomes" id="UP001208570"/>
    </source>
</evidence>
<evidence type="ECO:0000313" key="2">
    <source>
        <dbReference type="EMBL" id="KAK2140931.1"/>
    </source>
</evidence>
<feature type="domain" description="Malonyl-CoA:ACP transacylase (MAT)" evidence="1">
    <location>
        <begin position="264"/>
        <end position="522"/>
    </location>
</feature>
<name>A0AAD9IUQ2_9ANNE</name>
<dbReference type="SUPFAM" id="SSF52151">
    <property type="entry name" value="FabD/lysophospholipase-like"/>
    <property type="match status" value="1"/>
</dbReference>
<reference evidence="2" key="1">
    <citation type="journal article" date="2023" name="Mol. Biol. Evol.">
        <title>Third-Generation Sequencing Reveals the Adaptive Role of the Epigenome in Three Deep-Sea Polychaetes.</title>
        <authorList>
            <person name="Perez M."/>
            <person name="Aroh O."/>
            <person name="Sun Y."/>
            <person name="Lan Y."/>
            <person name="Juniper S.K."/>
            <person name="Young C.R."/>
            <person name="Angers B."/>
            <person name="Qian P.Y."/>
        </authorList>
    </citation>
    <scope>NUCLEOTIDE SEQUENCE</scope>
    <source>
        <strain evidence="2">P08H-3</strain>
    </source>
</reference>
<evidence type="ECO:0000259" key="1">
    <source>
        <dbReference type="SMART" id="SM00827"/>
    </source>
</evidence>
<dbReference type="Gene3D" id="3.30.70.250">
    <property type="entry name" value="Malonyl-CoA ACP transacylase, ACP-binding"/>
    <property type="match status" value="1"/>
</dbReference>
<gene>
    <name evidence="2" type="ORF">LSH36_1202g00012</name>
</gene>
<comment type="caution">
    <text evidence="2">The sequence shown here is derived from an EMBL/GenBank/DDBJ whole genome shotgun (WGS) entry which is preliminary data.</text>
</comment>
<dbReference type="PANTHER" id="PTHR47170:SF2">
    <property type="entry name" value="MALONYL-COA:ACP TRANSACYLASE (MAT) DOMAIN-CONTAINING PROTEIN"/>
    <property type="match status" value="1"/>
</dbReference>
<accession>A0AAD9IUQ2</accession>
<dbReference type="EMBL" id="JAODUP010001202">
    <property type="protein sequence ID" value="KAK2140931.1"/>
    <property type="molecule type" value="Genomic_DNA"/>
</dbReference>